<dbReference type="PANTHER" id="PTHR30582:SF24">
    <property type="entry name" value="L,D-TRANSPEPTIDASE ERFK_SRFK-RELATED"/>
    <property type="match status" value="1"/>
</dbReference>
<dbReference type="Pfam" id="PF03734">
    <property type="entry name" value="YkuD"/>
    <property type="match status" value="1"/>
</dbReference>
<reference evidence="12" key="1">
    <citation type="submission" date="2016-10" db="EMBL/GenBank/DDBJ databases">
        <authorList>
            <person name="Varghese N."/>
            <person name="Submissions S."/>
        </authorList>
    </citation>
    <scope>NUCLEOTIDE SEQUENCE [LARGE SCALE GENOMIC DNA]</scope>
    <source>
        <strain evidence="12">ES.061</strain>
    </source>
</reference>
<evidence type="ECO:0000256" key="1">
    <source>
        <dbReference type="ARBA" id="ARBA00004752"/>
    </source>
</evidence>
<protein>
    <submittedName>
        <fullName evidence="11">Lipoprotein-anchoring transpeptidase ErfK/SrfK</fullName>
    </submittedName>
</protein>
<dbReference type="CDD" id="cd16913">
    <property type="entry name" value="YkuD_like"/>
    <property type="match status" value="1"/>
</dbReference>
<dbReference type="GO" id="GO:0016757">
    <property type="term" value="F:glycosyltransferase activity"/>
    <property type="evidence" value="ECO:0007669"/>
    <property type="project" value="UniProtKB-KW"/>
</dbReference>
<dbReference type="Proteomes" id="UP000199064">
    <property type="component" value="Unassembled WGS sequence"/>
</dbReference>
<dbReference type="GO" id="GO:0071972">
    <property type="term" value="F:peptidoglycan L,D-transpeptidase activity"/>
    <property type="evidence" value="ECO:0007669"/>
    <property type="project" value="TreeGrafter"/>
</dbReference>
<keyword evidence="8 9" id="KW-0961">Cell wall biogenesis/degradation</keyword>
<sequence>MAQMNSSDEKGPVKRGRHRRPWGPVLSVLAIVFSAVPALPLVTQASAQTATVRQFDPATGTWVRRERTLSFKAPWGDAAIKPSVVPYSEKLPAGSIVIETAKRRLYHLRGDGTAVRYGIGVGREGFAWRGSERITRKAEWPDWRPPAEMIRREAAQGRILPSVMEGGPENPLGARALYLGSTLFRIHGTNQPWTIGQAVSSGCIRMTNEDVITLYSSVKIGTLVLVR</sequence>
<evidence type="ECO:0000256" key="6">
    <source>
        <dbReference type="ARBA" id="ARBA00022960"/>
    </source>
</evidence>
<dbReference type="EMBL" id="FNSL01000001">
    <property type="protein sequence ID" value="SEB74954.1"/>
    <property type="molecule type" value="Genomic_DNA"/>
</dbReference>
<evidence type="ECO:0000256" key="9">
    <source>
        <dbReference type="PROSITE-ProRule" id="PRU01373"/>
    </source>
</evidence>
<feature type="domain" description="L,D-TPase catalytic" evidence="10">
    <location>
        <begin position="94"/>
        <end position="227"/>
    </location>
</feature>
<dbReference type="InterPro" id="IPR050979">
    <property type="entry name" value="LD-transpeptidase"/>
</dbReference>
<dbReference type="GO" id="GO:0008360">
    <property type="term" value="P:regulation of cell shape"/>
    <property type="evidence" value="ECO:0007669"/>
    <property type="project" value="UniProtKB-UniRule"/>
</dbReference>
<dbReference type="AlphaFoldDB" id="A0A1H4LWR2"/>
<keyword evidence="4" id="KW-0808">Transferase</keyword>
<keyword evidence="12" id="KW-1185">Reference proteome</keyword>
<proteinExistence type="inferred from homology"/>
<dbReference type="FunFam" id="2.40.440.10:FF:000002">
    <property type="entry name" value="L,D-transpeptidase ErfK/SrfK"/>
    <property type="match status" value="1"/>
</dbReference>
<comment type="similarity">
    <text evidence="2">Belongs to the YkuD family.</text>
</comment>
<feature type="active site" description="Nucleophile" evidence="9">
    <location>
        <position position="203"/>
    </location>
</feature>
<evidence type="ECO:0000256" key="8">
    <source>
        <dbReference type="ARBA" id="ARBA00023316"/>
    </source>
</evidence>
<dbReference type="InterPro" id="IPR038063">
    <property type="entry name" value="Transpep_catalytic_dom"/>
</dbReference>
<evidence type="ECO:0000256" key="3">
    <source>
        <dbReference type="ARBA" id="ARBA00022676"/>
    </source>
</evidence>
<keyword evidence="5" id="KW-0378">Hydrolase</keyword>
<organism evidence="11 12">
    <name type="scientific">Nitratireductor aquibiodomus</name>
    <dbReference type="NCBI Taxonomy" id="204799"/>
    <lineage>
        <taxon>Bacteria</taxon>
        <taxon>Pseudomonadati</taxon>
        <taxon>Pseudomonadota</taxon>
        <taxon>Alphaproteobacteria</taxon>
        <taxon>Hyphomicrobiales</taxon>
        <taxon>Phyllobacteriaceae</taxon>
        <taxon>Nitratireductor</taxon>
    </lineage>
</organism>
<evidence type="ECO:0000313" key="12">
    <source>
        <dbReference type="Proteomes" id="UP000199064"/>
    </source>
</evidence>
<evidence type="ECO:0000256" key="7">
    <source>
        <dbReference type="ARBA" id="ARBA00022984"/>
    </source>
</evidence>
<dbReference type="GO" id="GO:0005576">
    <property type="term" value="C:extracellular region"/>
    <property type="evidence" value="ECO:0007669"/>
    <property type="project" value="TreeGrafter"/>
</dbReference>
<evidence type="ECO:0000313" key="11">
    <source>
        <dbReference type="EMBL" id="SEB74954.1"/>
    </source>
</evidence>
<comment type="pathway">
    <text evidence="1 9">Cell wall biogenesis; peptidoglycan biosynthesis.</text>
</comment>
<keyword evidence="11" id="KW-0449">Lipoprotein</keyword>
<feature type="active site" description="Proton donor/acceptor" evidence="9">
    <location>
        <position position="187"/>
    </location>
</feature>
<keyword evidence="7 9" id="KW-0573">Peptidoglycan synthesis</keyword>
<dbReference type="GO" id="GO:0071555">
    <property type="term" value="P:cell wall organization"/>
    <property type="evidence" value="ECO:0007669"/>
    <property type="project" value="UniProtKB-UniRule"/>
</dbReference>
<gene>
    <name evidence="11" type="ORF">SAMN05216452_3027</name>
</gene>
<dbReference type="GO" id="GO:0018104">
    <property type="term" value="P:peptidoglycan-protein cross-linking"/>
    <property type="evidence" value="ECO:0007669"/>
    <property type="project" value="TreeGrafter"/>
</dbReference>
<evidence type="ECO:0000256" key="2">
    <source>
        <dbReference type="ARBA" id="ARBA00005992"/>
    </source>
</evidence>
<keyword evidence="3" id="KW-0328">Glycosyltransferase</keyword>
<evidence type="ECO:0000256" key="5">
    <source>
        <dbReference type="ARBA" id="ARBA00022801"/>
    </source>
</evidence>
<dbReference type="PANTHER" id="PTHR30582">
    <property type="entry name" value="L,D-TRANSPEPTIDASE"/>
    <property type="match status" value="1"/>
</dbReference>
<evidence type="ECO:0000259" key="10">
    <source>
        <dbReference type="PROSITE" id="PS52029"/>
    </source>
</evidence>
<dbReference type="PROSITE" id="PS52029">
    <property type="entry name" value="LD_TPASE"/>
    <property type="match status" value="1"/>
</dbReference>
<dbReference type="UniPathway" id="UPA00219"/>
<keyword evidence="6 9" id="KW-0133">Cell shape</keyword>
<dbReference type="InterPro" id="IPR005490">
    <property type="entry name" value="LD_TPept_cat_dom"/>
</dbReference>
<accession>A0A1H4LWR2</accession>
<evidence type="ECO:0000256" key="4">
    <source>
        <dbReference type="ARBA" id="ARBA00022679"/>
    </source>
</evidence>
<dbReference type="Gene3D" id="2.40.440.10">
    <property type="entry name" value="L,D-transpeptidase catalytic domain-like"/>
    <property type="match status" value="1"/>
</dbReference>
<name>A0A1H4LWR2_9HYPH</name>
<dbReference type="SUPFAM" id="SSF141523">
    <property type="entry name" value="L,D-transpeptidase catalytic domain-like"/>
    <property type="match status" value="1"/>
</dbReference>